<name>A0A7C4GA90_UNCW3</name>
<dbReference type="InterPro" id="IPR001387">
    <property type="entry name" value="Cro/C1-type_HTH"/>
</dbReference>
<organism evidence="2">
    <name type="scientific">candidate division WOR-3 bacterium</name>
    <dbReference type="NCBI Taxonomy" id="2052148"/>
    <lineage>
        <taxon>Bacteria</taxon>
        <taxon>Bacteria division WOR-3</taxon>
    </lineage>
</organism>
<dbReference type="Pfam" id="PF13560">
    <property type="entry name" value="HTH_31"/>
    <property type="match status" value="1"/>
</dbReference>
<dbReference type="SMART" id="SM00530">
    <property type="entry name" value="HTH_XRE"/>
    <property type="match status" value="1"/>
</dbReference>
<comment type="caution">
    <text evidence="2">The sequence shown here is derived from an EMBL/GenBank/DDBJ whole genome shotgun (WGS) entry which is preliminary data.</text>
</comment>
<sequence length="243" mass="26730">MKRRVSGGKEFALPPEFGRRLRALRERSGLRQTDVALLLGGGRSQALVSQLETGWLRNPTLGLVVEFLRAVRAKFSEVADVLDEMAGLPPAGEMATRAAVERASAGFGARACRAAKRYDRKVAQRRAAAGRRPEPALKRVGRGQRLAQALAWRREVERRLWQQMTRENLGVEPGLVLCVALVNHGMALWAALRRGGSGPGDRQEQVVAQVEARTGIRRAAPKPAVEFVRSCVERLLAEPESSR</sequence>
<dbReference type="SUPFAM" id="SSF47413">
    <property type="entry name" value="lambda repressor-like DNA-binding domains"/>
    <property type="match status" value="1"/>
</dbReference>
<gene>
    <name evidence="2" type="ORF">ENS41_05505</name>
</gene>
<proteinExistence type="predicted"/>
<reference evidence="2" key="1">
    <citation type="journal article" date="2020" name="mSystems">
        <title>Genome- and Community-Level Interaction Insights into Carbon Utilization and Element Cycling Functions of Hydrothermarchaeota in Hydrothermal Sediment.</title>
        <authorList>
            <person name="Zhou Z."/>
            <person name="Liu Y."/>
            <person name="Xu W."/>
            <person name="Pan J."/>
            <person name="Luo Z.H."/>
            <person name="Li M."/>
        </authorList>
    </citation>
    <scope>NUCLEOTIDE SEQUENCE [LARGE SCALE GENOMIC DNA]</scope>
    <source>
        <strain evidence="2">SpSt-488</strain>
    </source>
</reference>
<dbReference type="AlphaFoldDB" id="A0A7C4GA90"/>
<protein>
    <submittedName>
        <fullName evidence="2">XRE family transcriptional regulator</fullName>
    </submittedName>
</protein>
<dbReference type="CDD" id="cd00093">
    <property type="entry name" value="HTH_XRE"/>
    <property type="match status" value="1"/>
</dbReference>
<feature type="domain" description="HTH cro/C1-type" evidence="1">
    <location>
        <begin position="20"/>
        <end position="78"/>
    </location>
</feature>
<dbReference type="Gene3D" id="1.10.260.40">
    <property type="entry name" value="lambda repressor-like DNA-binding domains"/>
    <property type="match status" value="1"/>
</dbReference>
<accession>A0A7C4GA90</accession>
<dbReference type="GO" id="GO:0003677">
    <property type="term" value="F:DNA binding"/>
    <property type="evidence" value="ECO:0007669"/>
    <property type="project" value="InterPro"/>
</dbReference>
<evidence type="ECO:0000259" key="1">
    <source>
        <dbReference type="SMART" id="SM00530"/>
    </source>
</evidence>
<evidence type="ECO:0000313" key="2">
    <source>
        <dbReference type="EMBL" id="HGK28394.1"/>
    </source>
</evidence>
<dbReference type="InterPro" id="IPR010982">
    <property type="entry name" value="Lambda_DNA-bd_dom_sf"/>
</dbReference>
<dbReference type="EMBL" id="DSUT01000113">
    <property type="protein sequence ID" value="HGK28394.1"/>
    <property type="molecule type" value="Genomic_DNA"/>
</dbReference>